<keyword evidence="2" id="KW-1185">Reference proteome</keyword>
<protein>
    <recommendedName>
        <fullName evidence="3">DNA2/NAM7 helicase helicase domain-containing protein</fullName>
    </recommendedName>
</protein>
<evidence type="ECO:0008006" key="3">
    <source>
        <dbReference type="Google" id="ProtNLM"/>
    </source>
</evidence>
<dbReference type="OrthoDB" id="8123340at2759"/>
<evidence type="ECO:0000313" key="1">
    <source>
        <dbReference type="EMBL" id="KAE9530075.1"/>
    </source>
</evidence>
<dbReference type="AlphaFoldDB" id="A0A6G0TBS7"/>
<gene>
    <name evidence="1" type="ORF">AGLY_011537</name>
</gene>
<dbReference type="Gene3D" id="3.40.50.300">
    <property type="entry name" value="P-loop containing nucleotide triphosphate hydrolases"/>
    <property type="match status" value="1"/>
</dbReference>
<dbReference type="EMBL" id="VYZN01000043">
    <property type="protein sequence ID" value="KAE9530075.1"/>
    <property type="molecule type" value="Genomic_DNA"/>
</dbReference>
<comment type="caution">
    <text evidence="1">The sequence shown here is derived from an EMBL/GenBank/DDBJ whole genome shotgun (WGS) entry which is preliminary data.</text>
</comment>
<sequence>MPLELQIPIIKFQRNMYTYKNLSPEQMEIFDHVTGNRNDITLVQASPGTGKTFTMLTIAHTLITNDDRSNVVIYKNDLVNVYRFCSYGYSVASFVMKLFGIVFFEYQSLERNLSMSISFEHFTNAVLKLLSIVKLKSNQKQFDFCTPLLILDEYTVIPKPILLVVLLTLHRYRIGAVICGDRKQFAKHP</sequence>
<dbReference type="Proteomes" id="UP000475862">
    <property type="component" value="Unassembled WGS sequence"/>
</dbReference>
<reference evidence="1 2" key="1">
    <citation type="submission" date="2019-08" db="EMBL/GenBank/DDBJ databases">
        <title>The genome of the soybean aphid Biotype 1, its phylome, world population structure and adaptation to the North American continent.</title>
        <authorList>
            <person name="Giordano R."/>
            <person name="Donthu R.K."/>
            <person name="Hernandez A.G."/>
            <person name="Wright C.L."/>
            <person name="Zimin A.V."/>
        </authorList>
    </citation>
    <scope>NUCLEOTIDE SEQUENCE [LARGE SCALE GENOMIC DNA]</scope>
    <source>
        <tissue evidence="1">Whole aphids</tissue>
    </source>
</reference>
<evidence type="ECO:0000313" key="2">
    <source>
        <dbReference type="Proteomes" id="UP000475862"/>
    </source>
</evidence>
<accession>A0A6G0TBS7</accession>
<dbReference type="InterPro" id="IPR027417">
    <property type="entry name" value="P-loop_NTPase"/>
</dbReference>
<proteinExistence type="predicted"/>
<organism evidence="1 2">
    <name type="scientific">Aphis glycines</name>
    <name type="common">Soybean aphid</name>
    <dbReference type="NCBI Taxonomy" id="307491"/>
    <lineage>
        <taxon>Eukaryota</taxon>
        <taxon>Metazoa</taxon>
        <taxon>Ecdysozoa</taxon>
        <taxon>Arthropoda</taxon>
        <taxon>Hexapoda</taxon>
        <taxon>Insecta</taxon>
        <taxon>Pterygota</taxon>
        <taxon>Neoptera</taxon>
        <taxon>Paraneoptera</taxon>
        <taxon>Hemiptera</taxon>
        <taxon>Sternorrhyncha</taxon>
        <taxon>Aphidomorpha</taxon>
        <taxon>Aphidoidea</taxon>
        <taxon>Aphididae</taxon>
        <taxon>Aphidini</taxon>
        <taxon>Aphis</taxon>
        <taxon>Aphis</taxon>
    </lineage>
</organism>
<dbReference type="SUPFAM" id="SSF52540">
    <property type="entry name" value="P-loop containing nucleoside triphosphate hydrolases"/>
    <property type="match status" value="1"/>
</dbReference>
<name>A0A6G0TBS7_APHGL</name>